<organism evidence="25 26">
    <name type="scientific">Paenibacillus catalpae</name>
    <dbReference type="NCBI Taxonomy" id="1045775"/>
    <lineage>
        <taxon>Bacteria</taxon>
        <taxon>Bacillati</taxon>
        <taxon>Bacillota</taxon>
        <taxon>Bacilli</taxon>
        <taxon>Bacillales</taxon>
        <taxon>Paenibacillaceae</taxon>
        <taxon>Paenibacillus</taxon>
    </lineage>
</organism>
<dbReference type="PROSITE" id="PS50112">
    <property type="entry name" value="PAS"/>
    <property type="match status" value="2"/>
</dbReference>
<comment type="subcellular location">
    <subcellularLocation>
        <location evidence="2">Cell membrane</location>
        <topology evidence="2">Multi-pass membrane protein</topology>
    </subcellularLocation>
</comment>
<dbReference type="InterPro" id="IPR001789">
    <property type="entry name" value="Sig_transdc_resp-reg_receiver"/>
</dbReference>
<evidence type="ECO:0000313" key="26">
    <source>
        <dbReference type="Proteomes" id="UP000198855"/>
    </source>
</evidence>
<evidence type="ECO:0000256" key="11">
    <source>
        <dbReference type="ARBA" id="ARBA00022840"/>
    </source>
</evidence>
<dbReference type="SUPFAM" id="SSF52172">
    <property type="entry name" value="CheY-like"/>
    <property type="match status" value="2"/>
</dbReference>
<feature type="domain" description="Response regulatory" evidence="20">
    <location>
        <begin position="1020"/>
        <end position="1136"/>
    </location>
</feature>
<evidence type="ECO:0000256" key="4">
    <source>
        <dbReference type="ARBA" id="ARBA00012438"/>
    </source>
</evidence>
<dbReference type="InterPro" id="IPR035965">
    <property type="entry name" value="PAS-like_dom_sf"/>
</dbReference>
<dbReference type="Pfam" id="PF00672">
    <property type="entry name" value="HAMP"/>
    <property type="match status" value="1"/>
</dbReference>
<feature type="domain" description="HPt" evidence="24">
    <location>
        <begin position="1174"/>
        <end position="1277"/>
    </location>
</feature>
<dbReference type="InterPro" id="IPR000700">
    <property type="entry name" value="PAS-assoc_C"/>
</dbReference>
<dbReference type="Pfam" id="PF13426">
    <property type="entry name" value="PAS_9"/>
    <property type="match status" value="1"/>
</dbReference>
<dbReference type="CDD" id="cd16922">
    <property type="entry name" value="HATPase_EvgS-ArcB-TorS-like"/>
    <property type="match status" value="1"/>
</dbReference>
<keyword evidence="11" id="KW-0067">ATP-binding</keyword>
<dbReference type="GO" id="GO:0000155">
    <property type="term" value="F:phosphorelay sensor kinase activity"/>
    <property type="evidence" value="ECO:0007669"/>
    <property type="project" value="InterPro"/>
</dbReference>
<feature type="domain" description="PAC" evidence="22">
    <location>
        <begin position="560"/>
        <end position="612"/>
    </location>
</feature>
<feature type="modified residue" description="Phosphohistidine" evidence="16">
    <location>
        <position position="1213"/>
    </location>
</feature>
<name>A0A1I2DS15_9BACL</name>
<keyword evidence="5" id="KW-1003">Cell membrane</keyword>
<gene>
    <name evidence="25" type="ORF">SAMN05216378_4241</name>
</gene>
<feature type="modified residue" description="4-aspartylphosphate" evidence="17">
    <location>
        <position position="924"/>
    </location>
</feature>
<keyword evidence="14 18" id="KW-0472">Membrane</keyword>
<dbReference type="GO" id="GO:0005524">
    <property type="term" value="F:ATP binding"/>
    <property type="evidence" value="ECO:0007669"/>
    <property type="project" value="UniProtKB-KW"/>
</dbReference>
<dbReference type="PROSITE" id="PS50894">
    <property type="entry name" value="HPT"/>
    <property type="match status" value="1"/>
</dbReference>
<keyword evidence="13" id="KW-0902">Two-component regulatory system</keyword>
<evidence type="ECO:0000256" key="5">
    <source>
        <dbReference type="ARBA" id="ARBA00022475"/>
    </source>
</evidence>
<dbReference type="PANTHER" id="PTHR45339">
    <property type="entry name" value="HYBRID SIGNAL TRANSDUCTION HISTIDINE KINASE J"/>
    <property type="match status" value="1"/>
</dbReference>
<evidence type="ECO:0000259" key="23">
    <source>
        <dbReference type="PROSITE" id="PS50885"/>
    </source>
</evidence>
<dbReference type="SMART" id="SM00448">
    <property type="entry name" value="REC"/>
    <property type="match status" value="2"/>
</dbReference>
<dbReference type="EMBL" id="FOMT01000004">
    <property type="protein sequence ID" value="SFE83199.1"/>
    <property type="molecule type" value="Genomic_DNA"/>
</dbReference>
<evidence type="ECO:0000256" key="1">
    <source>
        <dbReference type="ARBA" id="ARBA00000085"/>
    </source>
</evidence>
<dbReference type="SUPFAM" id="SSF55874">
    <property type="entry name" value="ATPase domain of HSP90 chaperone/DNA topoisomerase II/histidine kinase"/>
    <property type="match status" value="1"/>
</dbReference>
<comment type="catalytic activity">
    <reaction evidence="1">
        <text>ATP + protein L-histidine = ADP + protein N-phospho-L-histidine.</text>
        <dbReference type="EC" id="2.7.13.3"/>
    </reaction>
</comment>
<evidence type="ECO:0000256" key="16">
    <source>
        <dbReference type="PROSITE-ProRule" id="PRU00110"/>
    </source>
</evidence>
<keyword evidence="6 17" id="KW-0597">Phosphoprotein</keyword>
<dbReference type="STRING" id="1045775.SAMN05216378_4241"/>
<accession>A0A1I2DS15</accession>
<dbReference type="Gene3D" id="1.10.287.130">
    <property type="match status" value="1"/>
</dbReference>
<reference evidence="26" key="1">
    <citation type="submission" date="2016-10" db="EMBL/GenBank/DDBJ databases">
        <authorList>
            <person name="Varghese N."/>
            <person name="Submissions S."/>
        </authorList>
    </citation>
    <scope>NUCLEOTIDE SEQUENCE [LARGE SCALE GENOMIC DNA]</scope>
    <source>
        <strain evidence="26">CGMCC 1.10784</strain>
    </source>
</reference>
<dbReference type="NCBIfam" id="TIGR00229">
    <property type="entry name" value="sensory_box"/>
    <property type="match status" value="2"/>
</dbReference>
<feature type="domain" description="PAS" evidence="21">
    <location>
        <begin position="489"/>
        <end position="526"/>
    </location>
</feature>
<dbReference type="Gene3D" id="3.30.565.10">
    <property type="entry name" value="Histidine kinase-like ATPase, C-terminal domain"/>
    <property type="match status" value="1"/>
</dbReference>
<evidence type="ECO:0000256" key="17">
    <source>
        <dbReference type="PROSITE-ProRule" id="PRU00169"/>
    </source>
</evidence>
<feature type="domain" description="PAC" evidence="22">
    <location>
        <begin position="440"/>
        <end position="492"/>
    </location>
</feature>
<dbReference type="FunFam" id="1.10.287.130:FF:000004">
    <property type="entry name" value="Ethylene receptor 1"/>
    <property type="match status" value="1"/>
</dbReference>
<dbReference type="InterPro" id="IPR005467">
    <property type="entry name" value="His_kinase_dom"/>
</dbReference>
<dbReference type="CDD" id="cd06225">
    <property type="entry name" value="HAMP"/>
    <property type="match status" value="1"/>
</dbReference>
<dbReference type="Gene3D" id="1.20.120.160">
    <property type="entry name" value="HPT domain"/>
    <property type="match status" value="1"/>
</dbReference>
<dbReference type="SMART" id="SM00086">
    <property type="entry name" value="PAC"/>
    <property type="match status" value="2"/>
</dbReference>
<evidence type="ECO:0000256" key="8">
    <source>
        <dbReference type="ARBA" id="ARBA00022692"/>
    </source>
</evidence>
<dbReference type="InterPro" id="IPR000014">
    <property type="entry name" value="PAS"/>
</dbReference>
<dbReference type="SMART" id="SM00387">
    <property type="entry name" value="HATPase_c"/>
    <property type="match status" value="1"/>
</dbReference>
<dbReference type="Gene3D" id="3.40.50.2300">
    <property type="match status" value="2"/>
</dbReference>
<feature type="modified residue" description="4-aspartylphosphate" evidence="17">
    <location>
        <position position="1069"/>
    </location>
</feature>
<feature type="domain" description="Response regulatory" evidence="20">
    <location>
        <begin position="871"/>
        <end position="992"/>
    </location>
</feature>
<dbReference type="PROSITE" id="PS50113">
    <property type="entry name" value="PAC"/>
    <property type="match status" value="2"/>
</dbReference>
<dbReference type="Gene3D" id="3.30.450.20">
    <property type="entry name" value="PAS domain"/>
    <property type="match status" value="3"/>
</dbReference>
<evidence type="ECO:0000256" key="14">
    <source>
        <dbReference type="ARBA" id="ARBA00023136"/>
    </source>
</evidence>
<dbReference type="InterPro" id="IPR033479">
    <property type="entry name" value="dCache_1"/>
</dbReference>
<keyword evidence="10" id="KW-0418">Kinase</keyword>
<evidence type="ECO:0000256" key="15">
    <source>
        <dbReference type="ARBA" id="ARBA00074306"/>
    </source>
</evidence>
<proteinExistence type="inferred from homology"/>
<dbReference type="SMART" id="SM00388">
    <property type="entry name" value="HisKA"/>
    <property type="match status" value="1"/>
</dbReference>
<dbReference type="InterPro" id="IPR004358">
    <property type="entry name" value="Sig_transdc_His_kin-like_C"/>
</dbReference>
<dbReference type="Pfam" id="PF00072">
    <property type="entry name" value="Response_reg"/>
    <property type="match status" value="1"/>
</dbReference>
<dbReference type="InterPro" id="IPR036641">
    <property type="entry name" value="HPT_dom_sf"/>
</dbReference>
<dbReference type="InterPro" id="IPR036890">
    <property type="entry name" value="HATPase_C_sf"/>
</dbReference>
<dbReference type="RefSeq" id="WP_091188408.1">
    <property type="nucleotide sequence ID" value="NZ_FOMT01000004.1"/>
</dbReference>
<evidence type="ECO:0000256" key="9">
    <source>
        <dbReference type="ARBA" id="ARBA00022741"/>
    </source>
</evidence>
<feature type="transmembrane region" description="Helical" evidence="18">
    <location>
        <begin position="276"/>
        <end position="299"/>
    </location>
</feature>
<protein>
    <recommendedName>
        <fullName evidence="15">Circadian input-output histidine kinase CikA</fullName>
        <ecNumber evidence="4">2.7.13.3</ecNumber>
    </recommendedName>
</protein>
<evidence type="ECO:0000259" key="22">
    <source>
        <dbReference type="PROSITE" id="PS50113"/>
    </source>
</evidence>
<dbReference type="Pfam" id="PF02743">
    <property type="entry name" value="dCache_1"/>
    <property type="match status" value="1"/>
</dbReference>
<feature type="domain" description="Histidine kinase" evidence="19">
    <location>
        <begin position="630"/>
        <end position="852"/>
    </location>
</feature>
<dbReference type="AlphaFoldDB" id="A0A1I2DS15"/>
<dbReference type="InterPro" id="IPR008207">
    <property type="entry name" value="Sig_transdc_His_kin_Hpt_dom"/>
</dbReference>
<feature type="domain" description="HAMP" evidence="23">
    <location>
        <begin position="300"/>
        <end position="353"/>
    </location>
</feature>
<dbReference type="InterPro" id="IPR011006">
    <property type="entry name" value="CheY-like_superfamily"/>
</dbReference>
<dbReference type="SUPFAM" id="SSF47384">
    <property type="entry name" value="Homodimeric domain of signal transducing histidine kinase"/>
    <property type="match status" value="1"/>
</dbReference>
<evidence type="ECO:0000313" key="25">
    <source>
        <dbReference type="EMBL" id="SFE83199.1"/>
    </source>
</evidence>
<keyword evidence="8 18" id="KW-0812">Transmembrane</keyword>
<evidence type="ECO:0000259" key="19">
    <source>
        <dbReference type="PROSITE" id="PS50109"/>
    </source>
</evidence>
<evidence type="ECO:0000259" key="20">
    <source>
        <dbReference type="PROSITE" id="PS50110"/>
    </source>
</evidence>
<sequence>MNNLSLRTKGLLIIVLITFIPLGIAGVINYLSIKQEMINTASERTASRLSVSANYLASWVQIRRAEVVVMSRTDVVRFGSEEEKMNYFRQELSRSDYTYHAIGYIDLNGRAIRTNGEPVNMSGQAFYRDAVKGKSAITDLFLPSFDNLKQSLIVIPVYDQTNKISGVVYASMPMSTMSPYFLVDKDPDSEFWLYNERGVVLFHSYSATAGIKPSSGLLNGQPGLKLDKLLEPTGQMNMKRGNVDHVLFYMDVDSAAPWHAALEIPEANLNKGLSKVLWWTFATIALSEVVIVILFSLYFGTIINRLKGILTVTKQAADGQFEVEHLSQEPGDEVGKLAESVNGMMEHLKDMFGRLEAIIKQNEYSFILLDENYRVNYMNQAAEKLIGYTTEELKGHATPLLFMDPEEIEREAEVLSEKLGVHVEPGLEVFRMLRQVDFSYERQWTYVHKDGTKIPVRHFSNGLRDQQGRLTGILGMAYDISEHVRVEKSRNLLLDIIGSAKDLIASLDRNGKVVYINKAGKRMLGLPLNYKPKDYKSYVEPSMSLYLIKGSRIAQQSGYWEGEAELLTQSGDKVNVSLVIVAHSYTNTGELYFSCIARDITEQKHIQEELIRATKEAEQANAAKSRFLALVSHEIRTPLNGIIGLSQLMRRTGLSPSQKDYMDKLGTSSETLLRIINDLLDFSKIEAGKVEVERIAFHPQDLLGRLTDQLSVFMGGKEQFEFILDVPEQLPSALLGDQMRVEQILLNLCMNAIKFTEHGHVKLVLEMLEHEAEGLKLRFTVEDTGIGMTRKQIDKLFVPFTQADGSTTRKYGGTGLGLVIANGLVKMMGGKLQVDSEPSLGSRFSFVLTFPILSSVAEDRLIVSKELEDQCVWVVEDSDEMRHHWCELAESFRLTPVAFSSWSSAREKLRRMGAGAMPKLIMLDMEMPDMYGAETWLEFHKLASAAGVKTVALTTSFGRDELMQMPDSGRPYAILTKPVTRLALFHALSGTLDQKPVQVKEWMSGALEAAASAEPQDKVRILLAEDNHINQLVAIELLKERGFEVGVAENGREVLEKLEQGGWHLVLMDIHMPEMDGMEATTLIRADSRYEQLPIIAVTANSLRADHEHYLQLGMNGVVTKPLDPDKLSMVITNLLNNKKFPMLQHGSWSESDHSLPELDGIQIDTALARVSGKVAILRQMLIHFLKDYEGFPDKLIEELASGQIVTARRMVHTLMGAASHLSANDVVQAAARLNEILKKEDGEDDWKPAAEQLKAELHRVIAGLQSKPFSFFDSFS</sequence>
<evidence type="ECO:0000256" key="18">
    <source>
        <dbReference type="SAM" id="Phobius"/>
    </source>
</evidence>
<dbReference type="Pfam" id="PF13188">
    <property type="entry name" value="PAS_8"/>
    <property type="match status" value="1"/>
</dbReference>
<dbReference type="FunFam" id="3.30.565.10:FF:000010">
    <property type="entry name" value="Sensor histidine kinase RcsC"/>
    <property type="match status" value="1"/>
</dbReference>
<dbReference type="OrthoDB" id="9809348at2"/>
<dbReference type="PROSITE" id="PS50885">
    <property type="entry name" value="HAMP"/>
    <property type="match status" value="1"/>
</dbReference>
<evidence type="ECO:0000256" key="10">
    <source>
        <dbReference type="ARBA" id="ARBA00022777"/>
    </source>
</evidence>
<evidence type="ECO:0000256" key="3">
    <source>
        <dbReference type="ARBA" id="ARBA00006402"/>
    </source>
</evidence>
<dbReference type="InterPro" id="IPR001610">
    <property type="entry name" value="PAC"/>
</dbReference>
<keyword evidence="26" id="KW-1185">Reference proteome</keyword>
<keyword evidence="12 18" id="KW-1133">Transmembrane helix</keyword>
<evidence type="ECO:0000256" key="13">
    <source>
        <dbReference type="ARBA" id="ARBA00023012"/>
    </source>
</evidence>
<comment type="similarity">
    <text evidence="3">In the N-terminal section; belongs to the phytochrome family.</text>
</comment>
<dbReference type="SUPFAM" id="SSF55785">
    <property type="entry name" value="PYP-like sensor domain (PAS domain)"/>
    <property type="match status" value="2"/>
</dbReference>
<dbReference type="PROSITE" id="PS50110">
    <property type="entry name" value="RESPONSE_REGULATORY"/>
    <property type="match status" value="2"/>
</dbReference>
<dbReference type="CDD" id="cd18773">
    <property type="entry name" value="PDC1_HK_sensor"/>
    <property type="match status" value="1"/>
</dbReference>
<keyword evidence="7" id="KW-0808">Transferase</keyword>
<evidence type="ECO:0000256" key="12">
    <source>
        <dbReference type="ARBA" id="ARBA00022989"/>
    </source>
</evidence>
<dbReference type="Pfam" id="PF01627">
    <property type="entry name" value="Hpt"/>
    <property type="match status" value="1"/>
</dbReference>
<keyword evidence="9" id="KW-0547">Nucleotide-binding</keyword>
<dbReference type="PROSITE" id="PS50109">
    <property type="entry name" value="HIS_KIN"/>
    <property type="match status" value="1"/>
</dbReference>
<dbReference type="InterPro" id="IPR003660">
    <property type="entry name" value="HAMP_dom"/>
</dbReference>
<feature type="transmembrane region" description="Helical" evidence="18">
    <location>
        <begin position="12"/>
        <end position="31"/>
    </location>
</feature>
<dbReference type="CDD" id="cd00082">
    <property type="entry name" value="HisKA"/>
    <property type="match status" value="1"/>
</dbReference>
<dbReference type="Pfam" id="PF02518">
    <property type="entry name" value="HATPase_c"/>
    <property type="match status" value="1"/>
</dbReference>
<dbReference type="PRINTS" id="PR00344">
    <property type="entry name" value="BCTRLSENSOR"/>
</dbReference>
<dbReference type="InterPro" id="IPR003594">
    <property type="entry name" value="HATPase_dom"/>
</dbReference>
<dbReference type="SUPFAM" id="SSF158472">
    <property type="entry name" value="HAMP domain-like"/>
    <property type="match status" value="1"/>
</dbReference>
<dbReference type="InterPro" id="IPR036097">
    <property type="entry name" value="HisK_dim/P_sf"/>
</dbReference>
<dbReference type="CDD" id="cd00130">
    <property type="entry name" value="PAS"/>
    <property type="match status" value="2"/>
</dbReference>
<dbReference type="SMART" id="SM00304">
    <property type="entry name" value="HAMP"/>
    <property type="match status" value="1"/>
</dbReference>
<dbReference type="EC" id="2.7.13.3" evidence="4"/>
<evidence type="ECO:0000256" key="7">
    <source>
        <dbReference type="ARBA" id="ARBA00022679"/>
    </source>
</evidence>
<evidence type="ECO:0000259" key="21">
    <source>
        <dbReference type="PROSITE" id="PS50112"/>
    </source>
</evidence>
<dbReference type="InterPro" id="IPR003661">
    <property type="entry name" value="HisK_dim/P_dom"/>
</dbReference>
<dbReference type="SUPFAM" id="SSF47226">
    <property type="entry name" value="Histidine-containing phosphotransfer domain, HPT domain"/>
    <property type="match status" value="1"/>
</dbReference>
<dbReference type="Pfam" id="PF00512">
    <property type="entry name" value="HisKA"/>
    <property type="match status" value="1"/>
</dbReference>
<dbReference type="CDD" id="cd17546">
    <property type="entry name" value="REC_hyHK_CKI1_RcsC-like"/>
    <property type="match status" value="1"/>
</dbReference>
<dbReference type="PANTHER" id="PTHR45339:SF1">
    <property type="entry name" value="HYBRID SIGNAL TRANSDUCTION HISTIDINE KINASE J"/>
    <property type="match status" value="1"/>
</dbReference>
<dbReference type="GO" id="GO:0005886">
    <property type="term" value="C:plasma membrane"/>
    <property type="evidence" value="ECO:0007669"/>
    <property type="project" value="UniProtKB-SubCell"/>
</dbReference>
<evidence type="ECO:0000256" key="2">
    <source>
        <dbReference type="ARBA" id="ARBA00004651"/>
    </source>
</evidence>
<dbReference type="SMART" id="SM00091">
    <property type="entry name" value="PAS"/>
    <property type="match status" value="2"/>
</dbReference>
<evidence type="ECO:0000256" key="6">
    <source>
        <dbReference type="ARBA" id="ARBA00022553"/>
    </source>
</evidence>
<dbReference type="Proteomes" id="UP000198855">
    <property type="component" value="Unassembled WGS sequence"/>
</dbReference>
<evidence type="ECO:0000259" key="24">
    <source>
        <dbReference type="PROSITE" id="PS50894"/>
    </source>
</evidence>
<feature type="domain" description="PAS" evidence="21">
    <location>
        <begin position="351"/>
        <end position="422"/>
    </location>
</feature>
<dbReference type="Gene3D" id="6.10.340.10">
    <property type="match status" value="1"/>
</dbReference>